<dbReference type="SMART" id="SM00044">
    <property type="entry name" value="CYCc"/>
    <property type="match status" value="1"/>
</dbReference>
<feature type="domain" description="Guanylate cyclase" evidence="2">
    <location>
        <begin position="262"/>
        <end position="394"/>
    </location>
</feature>
<keyword evidence="1" id="KW-1133">Transmembrane helix</keyword>
<comment type="caution">
    <text evidence="3">The sequence shown here is derived from an EMBL/GenBank/DDBJ whole genome shotgun (WGS) entry which is preliminary data.</text>
</comment>
<dbReference type="Proteomes" id="UP000252706">
    <property type="component" value="Unassembled WGS sequence"/>
</dbReference>
<evidence type="ECO:0000313" key="4">
    <source>
        <dbReference type="Proteomes" id="UP000252706"/>
    </source>
</evidence>
<dbReference type="GO" id="GO:0004016">
    <property type="term" value="F:adenylate cyclase activity"/>
    <property type="evidence" value="ECO:0007669"/>
    <property type="project" value="UniProtKB-ARBA"/>
</dbReference>
<feature type="transmembrane region" description="Helical" evidence="1">
    <location>
        <begin position="66"/>
        <end position="84"/>
    </location>
</feature>
<keyword evidence="1" id="KW-0472">Membrane</keyword>
<evidence type="ECO:0000256" key="1">
    <source>
        <dbReference type="SAM" id="Phobius"/>
    </source>
</evidence>
<feature type="transmembrane region" description="Helical" evidence="1">
    <location>
        <begin position="91"/>
        <end position="112"/>
    </location>
</feature>
<dbReference type="InterPro" id="IPR001054">
    <property type="entry name" value="A/G_cyclase"/>
</dbReference>
<accession>A0A366WWD8</accession>
<dbReference type="Pfam" id="PF00211">
    <property type="entry name" value="Guanylate_cyc"/>
    <property type="match status" value="1"/>
</dbReference>
<feature type="transmembrane region" description="Helical" evidence="1">
    <location>
        <begin position="39"/>
        <end position="60"/>
    </location>
</feature>
<dbReference type="SUPFAM" id="SSF55073">
    <property type="entry name" value="Nucleotide cyclase"/>
    <property type="match status" value="1"/>
</dbReference>
<proteinExistence type="predicted"/>
<feature type="transmembrane region" description="Helical" evidence="1">
    <location>
        <begin position="124"/>
        <end position="144"/>
    </location>
</feature>
<evidence type="ECO:0000313" key="3">
    <source>
        <dbReference type="EMBL" id="RBW52422.1"/>
    </source>
</evidence>
<name>A0A366WWD8_9RHOB</name>
<feature type="transmembrane region" description="Helical" evidence="1">
    <location>
        <begin position="193"/>
        <end position="215"/>
    </location>
</feature>
<protein>
    <recommendedName>
        <fullName evidence="2">Guanylate cyclase domain-containing protein</fullName>
    </recommendedName>
</protein>
<dbReference type="CDD" id="cd07302">
    <property type="entry name" value="CHD"/>
    <property type="match status" value="1"/>
</dbReference>
<reference evidence="3 4" key="1">
    <citation type="submission" date="2018-07" db="EMBL/GenBank/DDBJ databases">
        <title>Modular assembly of carbohydrate-degrading microbial communities in the ocean.</title>
        <authorList>
            <person name="Enke T.N."/>
            <person name="Datta M.S."/>
            <person name="Schwartzman J.A."/>
            <person name="Cermak N."/>
            <person name="Schmitz D.A."/>
            <person name="Barrere J."/>
            <person name="Cordero O.X."/>
        </authorList>
    </citation>
    <scope>NUCLEOTIDE SEQUENCE [LARGE SCALE GENOMIC DNA]</scope>
    <source>
        <strain evidence="3 4">C3M10</strain>
    </source>
</reference>
<dbReference type="InterPro" id="IPR050697">
    <property type="entry name" value="Adenylyl/Guanylyl_Cyclase_3/4"/>
</dbReference>
<dbReference type="Gene3D" id="3.30.70.1230">
    <property type="entry name" value="Nucleotide cyclase"/>
    <property type="match status" value="1"/>
</dbReference>
<organism evidence="3 4">
    <name type="scientific">Phaeobacter gallaeciensis</name>
    <dbReference type="NCBI Taxonomy" id="60890"/>
    <lineage>
        <taxon>Bacteria</taxon>
        <taxon>Pseudomonadati</taxon>
        <taxon>Pseudomonadota</taxon>
        <taxon>Alphaproteobacteria</taxon>
        <taxon>Rhodobacterales</taxon>
        <taxon>Roseobacteraceae</taxon>
        <taxon>Phaeobacter</taxon>
    </lineage>
</organism>
<dbReference type="AlphaFoldDB" id="A0A366WWD8"/>
<sequence>MVLLAKQSYRSPMTKPHRATRSEELLFERERRGIQTLTIVRGLFLLVAVVSVWIVGASLFEMVATTAIAALGLIVISVSLLFLARRTALTAIGLTGCMIDIMVLCALPVIWYLSVGGSSVPPAYMLKTQITVVTLGIIALNALAIRPLFPLVVATGGICVHVALLVYVLNQPGTVVSSNFVDSAMGPAVSPELVLVSILLIATVGMAMAYLTFIARRTVIQGVRLEVANTQFGRYFSPGVVSRISSEAETLLGVGGRTQEVAVLFCDIRDFTTITEKLPPTEVVEFLSQYHTCMVEVIFAFGGTIDKFIGDAIMVTFGTPDSSDDDAERAVRAGLAMNRALDELNVERERDNLVKIRHGIGIHFGSVIAGNIGTEDRLEYTVIGDTVNVASRIQDTCKSVGEAFLISDAVQKHLPTELLVQALPKQHVKGRQAPVQIYAVRTQ</sequence>
<evidence type="ECO:0000259" key="2">
    <source>
        <dbReference type="PROSITE" id="PS50125"/>
    </source>
</evidence>
<dbReference type="EMBL" id="QOCE01000041">
    <property type="protein sequence ID" value="RBW52422.1"/>
    <property type="molecule type" value="Genomic_DNA"/>
</dbReference>
<dbReference type="GO" id="GO:0006171">
    <property type="term" value="P:cAMP biosynthetic process"/>
    <property type="evidence" value="ECO:0007669"/>
    <property type="project" value="TreeGrafter"/>
</dbReference>
<dbReference type="OrthoDB" id="341967at2"/>
<dbReference type="PROSITE" id="PS50125">
    <property type="entry name" value="GUANYLATE_CYCLASE_2"/>
    <property type="match status" value="1"/>
</dbReference>
<dbReference type="GO" id="GO:0035556">
    <property type="term" value="P:intracellular signal transduction"/>
    <property type="evidence" value="ECO:0007669"/>
    <property type="project" value="InterPro"/>
</dbReference>
<dbReference type="PANTHER" id="PTHR43081">
    <property type="entry name" value="ADENYLATE CYCLASE, TERMINAL-DIFFERENTIATION SPECIFIC-RELATED"/>
    <property type="match status" value="1"/>
</dbReference>
<keyword evidence="1" id="KW-0812">Transmembrane</keyword>
<dbReference type="InterPro" id="IPR029787">
    <property type="entry name" value="Nucleotide_cyclase"/>
</dbReference>
<dbReference type="PANTHER" id="PTHR43081:SF1">
    <property type="entry name" value="ADENYLATE CYCLASE, TERMINAL-DIFFERENTIATION SPECIFIC"/>
    <property type="match status" value="1"/>
</dbReference>
<feature type="transmembrane region" description="Helical" evidence="1">
    <location>
        <begin position="151"/>
        <end position="169"/>
    </location>
</feature>
<gene>
    <name evidence="3" type="ORF">DS909_17240</name>
</gene>